<accession>A0AAV9UNK1</accession>
<keyword evidence="3" id="KW-1185">Reference proteome</keyword>
<evidence type="ECO:0000313" key="3">
    <source>
        <dbReference type="Proteomes" id="UP001373714"/>
    </source>
</evidence>
<comment type="caution">
    <text evidence="2">The sequence shown here is derived from an EMBL/GenBank/DDBJ whole genome shotgun (WGS) entry which is preliminary data.</text>
</comment>
<proteinExistence type="predicted"/>
<gene>
    <name evidence="2" type="ORF">TWF730_011352</name>
</gene>
<dbReference type="AlphaFoldDB" id="A0AAV9UNK1"/>
<evidence type="ECO:0000256" key="1">
    <source>
        <dbReference type="SAM" id="MobiDB-lite"/>
    </source>
</evidence>
<feature type="region of interest" description="Disordered" evidence="1">
    <location>
        <begin position="78"/>
        <end position="142"/>
    </location>
</feature>
<feature type="region of interest" description="Disordered" evidence="1">
    <location>
        <begin position="1"/>
        <end position="38"/>
    </location>
</feature>
<reference evidence="2 3" key="1">
    <citation type="submission" date="2019-10" db="EMBL/GenBank/DDBJ databases">
        <authorList>
            <person name="Palmer J.M."/>
        </authorList>
    </citation>
    <scope>NUCLEOTIDE SEQUENCE [LARGE SCALE GENOMIC DNA]</scope>
    <source>
        <strain evidence="2 3">TWF730</strain>
    </source>
</reference>
<name>A0AAV9UNK1_9PEZI</name>
<sequence>MSSEPPAAATSNTRTPNMSNSQPSNTSTSASGMVGTRTVKDLNAHEWSQAVIDELQHIQVATPPMKDINSTLQYISESSGDRKNIRASHSKRLVAQESGESTPQPLYNQKTNSHLGVPQRPQAEQMESTATIDIVKQIPGGW</sequence>
<feature type="compositionally biased region" description="Polar residues" evidence="1">
    <location>
        <begin position="98"/>
        <end position="114"/>
    </location>
</feature>
<evidence type="ECO:0000313" key="2">
    <source>
        <dbReference type="EMBL" id="KAK6343765.1"/>
    </source>
</evidence>
<dbReference type="EMBL" id="JAVHNS010000009">
    <property type="protein sequence ID" value="KAK6343765.1"/>
    <property type="molecule type" value="Genomic_DNA"/>
</dbReference>
<dbReference type="Proteomes" id="UP001373714">
    <property type="component" value="Unassembled WGS sequence"/>
</dbReference>
<feature type="compositionally biased region" description="Polar residues" evidence="1">
    <location>
        <begin position="1"/>
        <end position="31"/>
    </location>
</feature>
<organism evidence="2 3">
    <name type="scientific">Orbilia blumenaviensis</name>
    <dbReference type="NCBI Taxonomy" id="1796055"/>
    <lineage>
        <taxon>Eukaryota</taxon>
        <taxon>Fungi</taxon>
        <taxon>Dikarya</taxon>
        <taxon>Ascomycota</taxon>
        <taxon>Pezizomycotina</taxon>
        <taxon>Orbiliomycetes</taxon>
        <taxon>Orbiliales</taxon>
        <taxon>Orbiliaceae</taxon>
        <taxon>Orbilia</taxon>
    </lineage>
</organism>
<protein>
    <submittedName>
        <fullName evidence="2">Uncharacterized protein</fullName>
    </submittedName>
</protein>